<protein>
    <submittedName>
        <fullName evidence="2">Uncharacterized protein</fullName>
    </submittedName>
</protein>
<gene>
    <name evidence="2" type="ORF">FIBSPDRAFT_884429</name>
</gene>
<dbReference type="OrthoDB" id="3038990at2759"/>
<proteinExistence type="predicted"/>
<dbReference type="Proteomes" id="UP000076532">
    <property type="component" value="Unassembled WGS sequence"/>
</dbReference>
<keyword evidence="3" id="KW-1185">Reference proteome</keyword>
<dbReference type="PROSITE" id="PS51257">
    <property type="entry name" value="PROKAR_LIPOPROTEIN"/>
    <property type="match status" value="1"/>
</dbReference>
<keyword evidence="1" id="KW-0472">Membrane</keyword>
<evidence type="ECO:0000313" key="3">
    <source>
        <dbReference type="Proteomes" id="UP000076532"/>
    </source>
</evidence>
<evidence type="ECO:0000256" key="1">
    <source>
        <dbReference type="SAM" id="Phobius"/>
    </source>
</evidence>
<evidence type="ECO:0000313" key="2">
    <source>
        <dbReference type="EMBL" id="KZP30159.1"/>
    </source>
</evidence>
<dbReference type="STRING" id="436010.A0A166T3X1"/>
<feature type="transmembrane region" description="Helical" evidence="1">
    <location>
        <begin position="75"/>
        <end position="96"/>
    </location>
</feature>
<feature type="transmembrane region" description="Helical" evidence="1">
    <location>
        <begin position="6"/>
        <end position="26"/>
    </location>
</feature>
<keyword evidence="1" id="KW-0812">Transmembrane</keyword>
<reference evidence="2 3" key="1">
    <citation type="journal article" date="2016" name="Mol. Biol. Evol.">
        <title>Comparative Genomics of Early-Diverging Mushroom-Forming Fungi Provides Insights into the Origins of Lignocellulose Decay Capabilities.</title>
        <authorList>
            <person name="Nagy L.G."/>
            <person name="Riley R."/>
            <person name="Tritt A."/>
            <person name="Adam C."/>
            <person name="Daum C."/>
            <person name="Floudas D."/>
            <person name="Sun H."/>
            <person name="Yadav J.S."/>
            <person name="Pangilinan J."/>
            <person name="Larsson K.H."/>
            <person name="Matsuura K."/>
            <person name="Barry K."/>
            <person name="Labutti K."/>
            <person name="Kuo R."/>
            <person name="Ohm R.A."/>
            <person name="Bhattacharya S.S."/>
            <person name="Shirouzu T."/>
            <person name="Yoshinaga Y."/>
            <person name="Martin F.M."/>
            <person name="Grigoriev I.V."/>
            <person name="Hibbett D.S."/>
        </authorList>
    </citation>
    <scope>NUCLEOTIDE SEQUENCE [LARGE SCALE GENOMIC DNA]</scope>
    <source>
        <strain evidence="2 3">CBS 109695</strain>
    </source>
</reference>
<dbReference type="EMBL" id="KV417495">
    <property type="protein sequence ID" value="KZP30159.1"/>
    <property type="molecule type" value="Genomic_DNA"/>
</dbReference>
<keyword evidence="1" id="KW-1133">Transmembrane helix</keyword>
<sequence length="253" mass="28069">MERAFSALSILAMSCNNVLFLIRVCAVYGNSRTVIAVILIPFFVVLGTSLAMPFGLVAGHLGPNSKCIELTFRPWIASVPLSNAVNSTLVFLVISYRIASQDMYTRGQSWRSALRCFFTGDGAPHVGRVCYGTGSCATLRESRAREGGWAESREEVASETAVDPKKAEADLMTAEERETGAVSWGVYANWQHPLLDSAERTRFCTSRLHGYVCISRRGIGRIRVLVQFRFCDESIRKADHGLDTRVWKIVHIT</sequence>
<dbReference type="AlphaFoldDB" id="A0A166T3X1"/>
<name>A0A166T3X1_9AGAM</name>
<organism evidence="2 3">
    <name type="scientific">Athelia psychrophila</name>
    <dbReference type="NCBI Taxonomy" id="1759441"/>
    <lineage>
        <taxon>Eukaryota</taxon>
        <taxon>Fungi</taxon>
        <taxon>Dikarya</taxon>
        <taxon>Basidiomycota</taxon>
        <taxon>Agaricomycotina</taxon>
        <taxon>Agaricomycetes</taxon>
        <taxon>Agaricomycetidae</taxon>
        <taxon>Atheliales</taxon>
        <taxon>Atheliaceae</taxon>
        <taxon>Athelia</taxon>
    </lineage>
</organism>
<accession>A0A166T3X1</accession>
<feature type="transmembrane region" description="Helical" evidence="1">
    <location>
        <begin position="33"/>
        <end position="55"/>
    </location>
</feature>